<dbReference type="AlphaFoldDB" id="A0AAN6YMM5"/>
<dbReference type="Proteomes" id="UP001301958">
    <property type="component" value="Unassembled WGS sequence"/>
</dbReference>
<evidence type="ECO:0000313" key="3">
    <source>
        <dbReference type="Proteomes" id="UP001301958"/>
    </source>
</evidence>
<reference evidence="2" key="1">
    <citation type="journal article" date="2023" name="Mol. Phylogenet. Evol.">
        <title>Genome-scale phylogeny and comparative genomics of the fungal order Sordariales.</title>
        <authorList>
            <person name="Hensen N."/>
            <person name="Bonometti L."/>
            <person name="Westerberg I."/>
            <person name="Brannstrom I.O."/>
            <person name="Guillou S."/>
            <person name="Cros-Aarteil S."/>
            <person name="Calhoun S."/>
            <person name="Haridas S."/>
            <person name="Kuo A."/>
            <person name="Mondo S."/>
            <person name="Pangilinan J."/>
            <person name="Riley R."/>
            <person name="LaButti K."/>
            <person name="Andreopoulos B."/>
            <person name="Lipzen A."/>
            <person name="Chen C."/>
            <person name="Yan M."/>
            <person name="Daum C."/>
            <person name="Ng V."/>
            <person name="Clum A."/>
            <person name="Steindorff A."/>
            <person name="Ohm R.A."/>
            <person name="Martin F."/>
            <person name="Silar P."/>
            <person name="Natvig D.O."/>
            <person name="Lalanne C."/>
            <person name="Gautier V."/>
            <person name="Ament-Velasquez S.L."/>
            <person name="Kruys A."/>
            <person name="Hutchinson M.I."/>
            <person name="Powell A.J."/>
            <person name="Barry K."/>
            <person name="Miller A.N."/>
            <person name="Grigoriev I.V."/>
            <person name="Debuchy R."/>
            <person name="Gladieux P."/>
            <person name="Hiltunen Thoren M."/>
            <person name="Johannesson H."/>
        </authorList>
    </citation>
    <scope>NUCLEOTIDE SEQUENCE</scope>
    <source>
        <strain evidence="2">CBS 990.96</strain>
    </source>
</reference>
<keyword evidence="1" id="KW-0732">Signal</keyword>
<proteinExistence type="predicted"/>
<feature type="signal peptide" evidence="1">
    <location>
        <begin position="1"/>
        <end position="16"/>
    </location>
</feature>
<evidence type="ECO:0000313" key="2">
    <source>
        <dbReference type="EMBL" id="KAK4221909.1"/>
    </source>
</evidence>
<organism evidence="2 3">
    <name type="scientific">Podospora fimiseda</name>
    <dbReference type="NCBI Taxonomy" id="252190"/>
    <lineage>
        <taxon>Eukaryota</taxon>
        <taxon>Fungi</taxon>
        <taxon>Dikarya</taxon>
        <taxon>Ascomycota</taxon>
        <taxon>Pezizomycotina</taxon>
        <taxon>Sordariomycetes</taxon>
        <taxon>Sordariomycetidae</taxon>
        <taxon>Sordariales</taxon>
        <taxon>Podosporaceae</taxon>
        <taxon>Podospora</taxon>
    </lineage>
</organism>
<dbReference type="EMBL" id="MU865505">
    <property type="protein sequence ID" value="KAK4221909.1"/>
    <property type="molecule type" value="Genomic_DNA"/>
</dbReference>
<evidence type="ECO:0000256" key="1">
    <source>
        <dbReference type="SAM" id="SignalP"/>
    </source>
</evidence>
<evidence type="ECO:0008006" key="4">
    <source>
        <dbReference type="Google" id="ProtNLM"/>
    </source>
</evidence>
<reference evidence="2" key="2">
    <citation type="submission" date="2023-05" db="EMBL/GenBank/DDBJ databases">
        <authorList>
            <consortium name="Lawrence Berkeley National Laboratory"/>
            <person name="Steindorff A."/>
            <person name="Hensen N."/>
            <person name="Bonometti L."/>
            <person name="Westerberg I."/>
            <person name="Brannstrom I.O."/>
            <person name="Guillou S."/>
            <person name="Cros-Aarteil S."/>
            <person name="Calhoun S."/>
            <person name="Haridas S."/>
            <person name="Kuo A."/>
            <person name="Mondo S."/>
            <person name="Pangilinan J."/>
            <person name="Riley R."/>
            <person name="Labutti K."/>
            <person name="Andreopoulos B."/>
            <person name="Lipzen A."/>
            <person name="Chen C."/>
            <person name="Yanf M."/>
            <person name="Daum C."/>
            <person name="Ng V."/>
            <person name="Clum A."/>
            <person name="Ohm R."/>
            <person name="Martin F."/>
            <person name="Silar P."/>
            <person name="Natvig D."/>
            <person name="Lalanne C."/>
            <person name="Gautier V."/>
            <person name="Ament-Velasquez S.L."/>
            <person name="Kruys A."/>
            <person name="Hutchinson M.I."/>
            <person name="Powell A.J."/>
            <person name="Barry K."/>
            <person name="Miller A.N."/>
            <person name="Grigoriev I.V."/>
            <person name="Debuchy R."/>
            <person name="Gladieux P."/>
            <person name="Thoren M.H."/>
            <person name="Johannesson H."/>
        </authorList>
    </citation>
    <scope>NUCLEOTIDE SEQUENCE</scope>
    <source>
        <strain evidence="2">CBS 990.96</strain>
    </source>
</reference>
<name>A0AAN6YMM5_9PEZI</name>
<comment type="caution">
    <text evidence="2">The sequence shown here is derived from an EMBL/GenBank/DDBJ whole genome shotgun (WGS) entry which is preliminary data.</text>
</comment>
<accession>A0AAN6YMM5</accession>
<feature type="chain" id="PRO_5042869545" description="Ecp2 effector protein domain-containing protein" evidence="1">
    <location>
        <begin position="17"/>
        <end position="172"/>
    </location>
</feature>
<keyword evidence="3" id="KW-1185">Reference proteome</keyword>
<gene>
    <name evidence="2" type="ORF">QBC38DRAFT_513300</name>
</gene>
<protein>
    <recommendedName>
        <fullName evidence="4">Ecp2 effector protein domain-containing protein</fullName>
    </recommendedName>
</protein>
<sequence length="172" mass="18744">MKFFAVLTSLVASASAIDVYLHTDNDCGSSWFRCNSINPNICCGVTPTFTNYGSVAARGIPTFWNVQLRGYRNGVCNSLQTIDPNWGSSFICSRANGYFTYTGVGYNFYGRKRAESEPAEECQRPNVLGLPDGTEYDLTGLSDDELNALATSATNATTIADLPHSLQARQIL</sequence>